<evidence type="ECO:0000256" key="4">
    <source>
        <dbReference type="ARBA" id="ARBA00022759"/>
    </source>
</evidence>
<evidence type="ECO:0000259" key="13">
    <source>
        <dbReference type="SMART" id="SM00849"/>
    </source>
</evidence>
<comment type="function">
    <text evidence="9">An RNase that has 5'-3' exonuclease and possibly endonuclease activity. Involved in maturation of rRNA and in some organisms also mRNA maturation and/or decay.</text>
</comment>
<dbReference type="Pfam" id="PF17770">
    <property type="entry name" value="RNase_J_C"/>
    <property type="match status" value="1"/>
</dbReference>
<feature type="active site" description="Proton acceptor" evidence="10">
    <location>
        <position position="396"/>
    </location>
</feature>
<dbReference type="InterPro" id="IPR004613">
    <property type="entry name" value="RNase_J"/>
</dbReference>
<evidence type="ECO:0000256" key="9">
    <source>
        <dbReference type="HAMAP-Rule" id="MF_01491"/>
    </source>
</evidence>
<dbReference type="EMBL" id="FNVA01000001">
    <property type="protein sequence ID" value="SEF45179.1"/>
    <property type="molecule type" value="Genomic_DNA"/>
</dbReference>
<dbReference type="SMART" id="SM00849">
    <property type="entry name" value="Lactamase_B"/>
    <property type="match status" value="1"/>
</dbReference>
<feature type="binding site" evidence="12">
    <location>
        <position position="103"/>
    </location>
    <ligand>
        <name>Zn(2+)</name>
        <dbReference type="ChEBI" id="CHEBI:29105"/>
        <label>1</label>
        <note>catalytic</note>
    </ligand>
</feature>
<keyword evidence="7 9" id="KW-0269">Exonuclease</keyword>
<dbReference type="NCBIfam" id="TIGR00649">
    <property type="entry name" value="MG423"/>
    <property type="match status" value="1"/>
</dbReference>
<dbReference type="GO" id="GO:0006364">
    <property type="term" value="P:rRNA processing"/>
    <property type="evidence" value="ECO:0007669"/>
    <property type="project" value="UniProtKB-UniRule"/>
</dbReference>
<dbReference type="Pfam" id="PF00753">
    <property type="entry name" value="Lactamase_B"/>
    <property type="match status" value="1"/>
</dbReference>
<feature type="binding site" evidence="12">
    <location>
        <position position="74"/>
    </location>
    <ligand>
        <name>Zn(2+)</name>
        <dbReference type="ChEBI" id="CHEBI:29105"/>
        <label>1</label>
        <note>catalytic</note>
    </ligand>
</feature>
<dbReference type="PROSITE" id="PS01292">
    <property type="entry name" value="UPF0036"/>
    <property type="match status" value="1"/>
</dbReference>
<keyword evidence="4 9" id="KW-0255">Endonuclease</keyword>
<comment type="cofactor">
    <cofactor evidence="12">
        <name>Zn(2+)</name>
        <dbReference type="ChEBI" id="CHEBI:29105"/>
    </cofactor>
    <text evidence="12">Binds 2 Zn(2+) ions per subunit. It is not clear if Zn(2+) or Mg(2+) is physiologically important.</text>
</comment>
<evidence type="ECO:0000313" key="14">
    <source>
        <dbReference type="EMBL" id="SEF45179.1"/>
    </source>
</evidence>
<dbReference type="GO" id="GO:0005737">
    <property type="term" value="C:cytoplasm"/>
    <property type="evidence" value="ECO:0007669"/>
    <property type="project" value="UniProtKB-SubCell"/>
</dbReference>
<accession>A0A1H5S3J5</accession>
<dbReference type="InterPro" id="IPR030854">
    <property type="entry name" value="RNase_J_bac"/>
</dbReference>
<dbReference type="Gene3D" id="3.60.15.10">
    <property type="entry name" value="Ribonuclease Z/Hydroxyacylglutathione hydrolase-like"/>
    <property type="match status" value="1"/>
</dbReference>
<feature type="binding site" evidence="12">
    <location>
        <position position="104"/>
    </location>
    <ligand>
        <name>Zn(2+)</name>
        <dbReference type="ChEBI" id="CHEBI:29105"/>
        <label>1</label>
        <note>catalytic</note>
    </ligand>
</feature>
<evidence type="ECO:0000256" key="7">
    <source>
        <dbReference type="ARBA" id="ARBA00022839"/>
    </source>
</evidence>
<keyword evidence="6 12" id="KW-0862">Zinc</keyword>
<dbReference type="PIRSF" id="PIRSF004803">
    <property type="entry name" value="RnjA"/>
    <property type="match status" value="1"/>
</dbReference>
<dbReference type="InterPro" id="IPR001279">
    <property type="entry name" value="Metallo-B-lactamas"/>
</dbReference>
<evidence type="ECO:0000256" key="1">
    <source>
        <dbReference type="ARBA" id="ARBA00022490"/>
    </source>
</evidence>
<comment type="subcellular location">
    <subcellularLocation>
        <location evidence="9">Cytoplasm</location>
    </subcellularLocation>
</comment>
<dbReference type="InterPro" id="IPR011108">
    <property type="entry name" value="RMMBL"/>
</dbReference>
<feature type="binding site" evidence="12">
    <location>
        <position position="76"/>
    </location>
    <ligand>
        <name>Zn(2+)</name>
        <dbReference type="ChEBI" id="CHEBI:29105"/>
        <label>1</label>
        <note>catalytic</note>
    </ligand>
</feature>
<evidence type="ECO:0000256" key="5">
    <source>
        <dbReference type="ARBA" id="ARBA00022801"/>
    </source>
</evidence>
<evidence type="ECO:0000256" key="11">
    <source>
        <dbReference type="PIRSR" id="PIRSR004803-2"/>
    </source>
</evidence>
<feature type="active site" description="Proton donor" evidence="10">
    <location>
        <position position="221"/>
    </location>
</feature>
<feature type="binding site" evidence="12">
    <location>
        <position position="101"/>
    </location>
    <ligand>
        <name>Zn(2+)</name>
        <dbReference type="ChEBI" id="CHEBI:29105"/>
        <label>1</label>
        <note>catalytic</note>
    </ligand>
</feature>
<dbReference type="InterPro" id="IPR055132">
    <property type="entry name" value="RNase_J_b_CASP"/>
</dbReference>
<keyword evidence="8 9" id="KW-0694">RNA-binding</keyword>
<proteinExistence type="inferred from homology"/>
<evidence type="ECO:0000256" key="2">
    <source>
        <dbReference type="ARBA" id="ARBA00022722"/>
    </source>
</evidence>
<dbReference type="Proteomes" id="UP000236728">
    <property type="component" value="Unassembled WGS sequence"/>
</dbReference>
<protein>
    <recommendedName>
        <fullName evidence="9">Ribonuclease J</fullName>
        <shortName evidence="9">RNase J</shortName>
        <ecNumber evidence="9">3.1.-.-</ecNumber>
    </recommendedName>
</protein>
<name>A0A1H5S3J5_9BACT</name>
<dbReference type="GO" id="GO:0008270">
    <property type="term" value="F:zinc ion binding"/>
    <property type="evidence" value="ECO:0007669"/>
    <property type="project" value="InterPro"/>
</dbReference>
<dbReference type="PANTHER" id="PTHR43694">
    <property type="entry name" value="RIBONUCLEASE J"/>
    <property type="match status" value="1"/>
</dbReference>
<dbReference type="HAMAP" id="MF_01491">
    <property type="entry name" value="RNase_J_bact"/>
    <property type="match status" value="1"/>
</dbReference>
<dbReference type="Gene3D" id="3.10.20.580">
    <property type="match status" value="1"/>
</dbReference>
<keyword evidence="2 9" id="KW-0540">Nuclease</keyword>
<keyword evidence="12" id="KW-0106">Calcium</keyword>
<evidence type="ECO:0000256" key="10">
    <source>
        <dbReference type="PIRSR" id="PIRSR004803-1"/>
    </source>
</evidence>
<dbReference type="PANTHER" id="PTHR43694:SF1">
    <property type="entry name" value="RIBONUCLEASE J"/>
    <property type="match status" value="1"/>
</dbReference>
<feature type="binding site" evidence="12">
    <location>
        <position position="470"/>
    </location>
    <ligand>
        <name>Ca(2+)</name>
        <dbReference type="ChEBI" id="CHEBI:29108"/>
    </ligand>
</feature>
<dbReference type="EC" id="3.1.-.-" evidence="9"/>
<feature type="binding site" evidence="9 11">
    <location>
        <begin position="392"/>
        <end position="396"/>
    </location>
    <ligand>
        <name>substrate</name>
    </ligand>
</feature>
<keyword evidence="3 12" id="KW-0479">Metal-binding</keyword>
<dbReference type="InterPro" id="IPR036866">
    <property type="entry name" value="RibonucZ/Hydroxyglut_hydro"/>
</dbReference>
<evidence type="ECO:0000256" key="3">
    <source>
        <dbReference type="ARBA" id="ARBA00022723"/>
    </source>
</evidence>
<organism evidence="14 15">
    <name type="scientific">Bryocella elongata</name>
    <dbReference type="NCBI Taxonomy" id="863522"/>
    <lineage>
        <taxon>Bacteria</taxon>
        <taxon>Pseudomonadati</taxon>
        <taxon>Acidobacteriota</taxon>
        <taxon>Terriglobia</taxon>
        <taxon>Terriglobales</taxon>
        <taxon>Acidobacteriaceae</taxon>
        <taxon>Bryocella</taxon>
    </lineage>
</organism>
<dbReference type="AlphaFoldDB" id="A0A1H5S3J5"/>
<evidence type="ECO:0000256" key="12">
    <source>
        <dbReference type="PIRSR" id="PIRSR004803-3"/>
    </source>
</evidence>
<keyword evidence="1 9" id="KW-0963">Cytoplasm</keyword>
<sequence length="581" mass="64129">MNLPGPFRTISTDRAEVASGRLRYTDILMPSEKLQLIPLGGLGEFGMNCLALRYGDDIIVIDAGLMFPEEELLGVDIVVPDISYLIENRDKVRAILLTHGHEDHIGGLPWILSELNVPVYGTEFTLAYVEGKLDEHRLLDDADLIELQPGRRVTIGPFSVMPIRVTHSLVDCVALAVHTPVGIVLHTGDFKIDLSSPDGHPFDLQAFADLGKQGVLCLLQDSTNVDRPGFTPGEKAVIPRLDDIFAAAPRKLFFSCFSSSIHRMKIAMDLAHKHGRKVALIGRSIDNSAEIAQDLGYLEPPPGLLINPGQIRDYAPNQLCILISGTQGEPMSALSRAAVDNHKHAKIDPGDTVLLSSRIIPGNEKAIYRVIDHLERRDARVISDDGTNGLIHVSGHGSQEELRMMINLVRPKFFVPVHGDYRHLKRHIELAKATGVPEKVILLEDGEVLTLDKDHAEKTGKVTTGRVCIDNNSTADVVGDTVIRDRKHLGADGLFLPIIAINRATGEVEGMPEITTRGFAADDPELLRNARDIVVRTLESSNDVERRDYGVIKDKIRADLKRFLQKNANRRPMIMPIILEI</sequence>
<dbReference type="GO" id="GO:0004521">
    <property type="term" value="F:RNA endonuclease activity"/>
    <property type="evidence" value="ECO:0007669"/>
    <property type="project" value="UniProtKB-UniRule"/>
</dbReference>
<comment type="subunit">
    <text evidence="9">Homodimer, may be a subunit of the RNA degradosome.</text>
</comment>
<dbReference type="SUPFAM" id="SSF56281">
    <property type="entry name" value="Metallo-hydrolase/oxidoreductase"/>
    <property type="match status" value="1"/>
</dbReference>
<dbReference type="GO" id="GO:0004534">
    <property type="term" value="F:5'-3' RNA exonuclease activity"/>
    <property type="evidence" value="ECO:0007669"/>
    <property type="project" value="UniProtKB-UniRule"/>
</dbReference>
<dbReference type="Gene3D" id="3.40.50.10710">
    <property type="entry name" value="Metallo-hydrolase/oxidoreductase"/>
    <property type="match status" value="1"/>
</dbReference>
<feature type="binding site" evidence="12">
    <location>
        <position position="418"/>
    </location>
    <ligand>
        <name>Zn(2+)</name>
        <dbReference type="ChEBI" id="CHEBI:29105"/>
        <label>1</label>
        <note>catalytic</note>
    </ligand>
</feature>
<evidence type="ECO:0000313" key="15">
    <source>
        <dbReference type="Proteomes" id="UP000236728"/>
    </source>
</evidence>
<keyword evidence="5 9" id="KW-0378">Hydrolase</keyword>
<reference evidence="14 15" key="1">
    <citation type="submission" date="2016-10" db="EMBL/GenBank/DDBJ databases">
        <authorList>
            <person name="de Groot N.N."/>
        </authorList>
    </citation>
    <scope>NUCLEOTIDE SEQUENCE [LARGE SCALE GENOMIC DNA]</scope>
    <source>
        <strain evidence="14 15">DSM 22489</strain>
    </source>
</reference>
<feature type="binding site" evidence="12">
    <location>
        <position position="99"/>
    </location>
    <ligand>
        <name>Zn(2+)</name>
        <dbReference type="ChEBI" id="CHEBI:29105"/>
        <label>1</label>
        <note>catalytic</note>
    </ligand>
</feature>
<keyword evidence="15" id="KW-1185">Reference proteome</keyword>
<dbReference type="GO" id="GO:0003723">
    <property type="term" value="F:RNA binding"/>
    <property type="evidence" value="ECO:0007669"/>
    <property type="project" value="UniProtKB-UniRule"/>
</dbReference>
<dbReference type="InterPro" id="IPR001587">
    <property type="entry name" value="RNase_J_CS"/>
</dbReference>
<dbReference type="Pfam" id="PF07521">
    <property type="entry name" value="RMMBL"/>
    <property type="match status" value="1"/>
</dbReference>
<dbReference type="CDD" id="cd07714">
    <property type="entry name" value="RNaseJ_MBL-fold"/>
    <property type="match status" value="1"/>
</dbReference>
<keyword evidence="9" id="KW-0698">rRNA processing</keyword>
<comment type="similarity">
    <text evidence="9">Belongs to the metallo-beta-lactamase superfamily. RNA-metabolizing metallo-beta-lactamase-like family. Bacterial RNase J subfamily.</text>
</comment>
<feature type="binding site" evidence="12">
    <location>
        <position position="167"/>
    </location>
    <ligand>
        <name>Zn(2+)</name>
        <dbReference type="ChEBI" id="CHEBI:29105"/>
        <label>1</label>
        <note>catalytic</note>
    </ligand>
</feature>
<feature type="binding site" evidence="12">
    <location>
        <position position="189"/>
    </location>
    <ligand>
        <name>Zn(2+)</name>
        <dbReference type="ChEBI" id="CHEBI:29105"/>
        <label>1</label>
        <note>catalytic</note>
    </ligand>
</feature>
<dbReference type="Pfam" id="PF22505">
    <property type="entry name" value="RNase_J_b_CASP"/>
    <property type="match status" value="1"/>
</dbReference>
<dbReference type="InterPro" id="IPR041636">
    <property type="entry name" value="RNase_J_C"/>
</dbReference>
<gene>
    <name evidence="9" type="primary">rnj</name>
    <name evidence="14" type="ORF">SAMN05421819_0064</name>
</gene>
<evidence type="ECO:0000256" key="8">
    <source>
        <dbReference type="ARBA" id="ARBA00022884"/>
    </source>
</evidence>
<evidence type="ECO:0000256" key="6">
    <source>
        <dbReference type="ARBA" id="ARBA00022833"/>
    </source>
</evidence>
<comment type="cofactor">
    <cofactor evidence="12">
        <name>Ca(2+)</name>
        <dbReference type="ChEBI" id="CHEBI:29108"/>
    </cofactor>
    <text evidence="12">Binds 1 Ca(2+) cation per subunit. Seen in 1 crystal structure, it is not clear if it is physiologically important.</text>
</comment>
<feature type="domain" description="Metallo-beta-lactamase" evidence="13">
    <location>
        <begin position="46"/>
        <end position="241"/>
    </location>
</feature>
<dbReference type="InterPro" id="IPR042173">
    <property type="entry name" value="RNase_J_2"/>
</dbReference>